<dbReference type="EMBL" id="AJTX02000005">
    <property type="protein sequence ID" value="KKI99441.1"/>
    <property type="molecule type" value="Genomic_DNA"/>
</dbReference>
<evidence type="ECO:0000313" key="1">
    <source>
        <dbReference type="EMBL" id="KKI99441.1"/>
    </source>
</evidence>
<sequence>MHHGFKLANGLPLFPVQSLERLGFGLAFLGDHNGGIGDRGKYRRIAKVNNLLKLGLAGDELAELFAIGGAKPFV</sequence>
<protein>
    <submittedName>
        <fullName evidence="1">Uncharacterized protein</fullName>
    </submittedName>
</protein>
<gene>
    <name evidence="1" type="ORF">PROH_12595</name>
</gene>
<dbReference type="AlphaFoldDB" id="A0A0M2PYI4"/>
<comment type="caution">
    <text evidence="1">The sequence shown here is derived from an EMBL/GenBank/DDBJ whole genome shotgun (WGS) entry which is preliminary data.</text>
</comment>
<evidence type="ECO:0000313" key="2">
    <source>
        <dbReference type="Proteomes" id="UP000034681"/>
    </source>
</evidence>
<name>A0A0M2PYI4_PROHO</name>
<proteinExistence type="predicted"/>
<reference evidence="1" key="1">
    <citation type="submission" date="2012-04" db="EMBL/GenBank/DDBJ databases">
        <authorList>
            <person name="Borisov I.G."/>
            <person name="Ivanikova N.V."/>
            <person name="Pinevich A.V."/>
        </authorList>
    </citation>
    <scope>NUCLEOTIDE SEQUENCE</scope>
    <source>
        <strain evidence="1">CALU 1027</strain>
    </source>
</reference>
<accession>A0A0M2PYI4</accession>
<organism evidence="1 2">
    <name type="scientific">Prochlorothrix hollandica PCC 9006 = CALU 1027</name>
    <dbReference type="NCBI Taxonomy" id="317619"/>
    <lineage>
        <taxon>Bacteria</taxon>
        <taxon>Bacillati</taxon>
        <taxon>Cyanobacteriota</taxon>
        <taxon>Cyanophyceae</taxon>
        <taxon>Prochlorotrichales</taxon>
        <taxon>Prochlorotrichaceae</taxon>
        <taxon>Prochlorothrix</taxon>
    </lineage>
</organism>
<keyword evidence="2" id="KW-1185">Reference proteome</keyword>
<dbReference type="Proteomes" id="UP000034681">
    <property type="component" value="Unassembled WGS sequence"/>
</dbReference>